<dbReference type="Gene3D" id="3.30.370.10">
    <property type="entry name" value="Barstar-like"/>
    <property type="match status" value="1"/>
</dbReference>
<accession>A0ABU1BNM3</accession>
<dbReference type="Pfam" id="PF01337">
    <property type="entry name" value="Barstar"/>
    <property type="match status" value="1"/>
</dbReference>
<keyword evidence="4" id="KW-1185">Reference proteome</keyword>
<reference evidence="3 4" key="1">
    <citation type="submission" date="2023-08" db="EMBL/GenBank/DDBJ databases">
        <title>Oxalobacteraceae gen .nov., isolated from river sludge outside the plant.</title>
        <authorList>
            <person name="Zhao S.Y."/>
        </authorList>
    </citation>
    <scope>NUCLEOTIDE SEQUENCE [LARGE SCALE GENOMIC DNA]</scope>
    <source>
        <strain evidence="3 4">R-40</strain>
    </source>
</reference>
<comment type="caution">
    <text evidence="3">The sequence shown here is derived from an EMBL/GenBank/DDBJ whole genome shotgun (WGS) entry which is preliminary data.</text>
</comment>
<protein>
    <submittedName>
        <fullName evidence="3">Barstar family protein</fullName>
    </submittedName>
</protein>
<name>A0ABU1BNM3_9BURK</name>
<evidence type="ECO:0000313" key="3">
    <source>
        <dbReference type="EMBL" id="MDQ9170041.1"/>
    </source>
</evidence>
<feature type="domain" description="Barstar (barnase inhibitor)" evidence="2">
    <location>
        <begin position="1"/>
        <end position="103"/>
    </location>
</feature>
<dbReference type="EMBL" id="JAUYVH010000002">
    <property type="protein sequence ID" value="MDQ9170041.1"/>
    <property type="molecule type" value="Genomic_DNA"/>
</dbReference>
<sequence length="108" mass="12267">MAKVQLDGRRMCDWSSFHSESQAKFGFPDFYGRNMDAWVDCLSDLRDADGMSSIALAPDETLHIEVLHSDIFRSKAPHILAVLEDCMEAINERYVENGQNPALRLDMC</sequence>
<gene>
    <name evidence="3" type="ORF">Q8A64_06400</name>
</gene>
<dbReference type="RefSeq" id="WP_338435959.1">
    <property type="nucleotide sequence ID" value="NZ_JAUYVH010000002.1"/>
</dbReference>
<organism evidence="3 4">
    <name type="scientific">Keguizhuia sedimenti</name>
    <dbReference type="NCBI Taxonomy" id="3064264"/>
    <lineage>
        <taxon>Bacteria</taxon>
        <taxon>Pseudomonadati</taxon>
        <taxon>Pseudomonadota</taxon>
        <taxon>Betaproteobacteria</taxon>
        <taxon>Burkholderiales</taxon>
        <taxon>Oxalobacteraceae</taxon>
        <taxon>Keguizhuia</taxon>
    </lineage>
</organism>
<proteinExistence type="inferred from homology"/>
<dbReference type="Proteomes" id="UP001225596">
    <property type="component" value="Unassembled WGS sequence"/>
</dbReference>
<evidence type="ECO:0000256" key="1">
    <source>
        <dbReference type="ARBA" id="ARBA00006845"/>
    </source>
</evidence>
<comment type="similarity">
    <text evidence="1">Belongs to the barstar family.</text>
</comment>
<evidence type="ECO:0000313" key="4">
    <source>
        <dbReference type="Proteomes" id="UP001225596"/>
    </source>
</evidence>
<dbReference type="InterPro" id="IPR000468">
    <property type="entry name" value="Barstar"/>
</dbReference>
<dbReference type="InterPro" id="IPR035905">
    <property type="entry name" value="Barstar-like_sf"/>
</dbReference>
<dbReference type="SUPFAM" id="SSF52038">
    <property type="entry name" value="Barstar-related"/>
    <property type="match status" value="1"/>
</dbReference>
<evidence type="ECO:0000259" key="2">
    <source>
        <dbReference type="Pfam" id="PF01337"/>
    </source>
</evidence>